<feature type="compositionally biased region" description="Basic and acidic residues" evidence="1">
    <location>
        <begin position="1"/>
        <end position="12"/>
    </location>
</feature>
<proteinExistence type="predicted"/>
<comment type="caution">
    <text evidence="2">The sequence shown here is derived from an EMBL/GenBank/DDBJ whole genome shotgun (WGS) entry which is preliminary data.</text>
</comment>
<gene>
    <name evidence="2" type="ORF">CRENBAI_009470</name>
</gene>
<dbReference type="Proteomes" id="UP001311232">
    <property type="component" value="Unassembled WGS sequence"/>
</dbReference>
<feature type="region of interest" description="Disordered" evidence="1">
    <location>
        <begin position="1"/>
        <end position="21"/>
    </location>
</feature>
<dbReference type="AlphaFoldDB" id="A0AAV9RUD1"/>
<organism evidence="2 3">
    <name type="scientific">Crenichthys baileyi</name>
    <name type="common">White River springfish</name>
    <dbReference type="NCBI Taxonomy" id="28760"/>
    <lineage>
        <taxon>Eukaryota</taxon>
        <taxon>Metazoa</taxon>
        <taxon>Chordata</taxon>
        <taxon>Craniata</taxon>
        <taxon>Vertebrata</taxon>
        <taxon>Euteleostomi</taxon>
        <taxon>Actinopterygii</taxon>
        <taxon>Neopterygii</taxon>
        <taxon>Teleostei</taxon>
        <taxon>Neoteleostei</taxon>
        <taxon>Acanthomorphata</taxon>
        <taxon>Ovalentaria</taxon>
        <taxon>Atherinomorphae</taxon>
        <taxon>Cyprinodontiformes</taxon>
        <taxon>Goodeidae</taxon>
        <taxon>Crenichthys</taxon>
    </lineage>
</organism>
<dbReference type="EMBL" id="JAHHUM010001338">
    <property type="protein sequence ID" value="KAK5612656.1"/>
    <property type="molecule type" value="Genomic_DNA"/>
</dbReference>
<protein>
    <submittedName>
        <fullName evidence="2">Uncharacterized protein</fullName>
    </submittedName>
</protein>
<name>A0AAV9RUD1_9TELE</name>
<sequence length="96" mass="10764">MSRFQRSADKTTDFQLSSSSGNGLVEQKFACKLLSLQISAYVALSCETRGKWQRNSPSQPVYTPSDLRAVMSVELRMSKGATKMDDPNTTYPMEIY</sequence>
<evidence type="ECO:0000313" key="3">
    <source>
        <dbReference type="Proteomes" id="UP001311232"/>
    </source>
</evidence>
<evidence type="ECO:0000313" key="2">
    <source>
        <dbReference type="EMBL" id="KAK5612656.1"/>
    </source>
</evidence>
<accession>A0AAV9RUD1</accession>
<reference evidence="2 3" key="1">
    <citation type="submission" date="2021-06" db="EMBL/GenBank/DDBJ databases">
        <authorList>
            <person name="Palmer J.M."/>
        </authorList>
    </citation>
    <scope>NUCLEOTIDE SEQUENCE [LARGE SCALE GENOMIC DNA]</scope>
    <source>
        <strain evidence="2 3">MEX-2019</strain>
        <tissue evidence="2">Muscle</tissue>
    </source>
</reference>
<keyword evidence="3" id="KW-1185">Reference proteome</keyword>
<evidence type="ECO:0000256" key="1">
    <source>
        <dbReference type="SAM" id="MobiDB-lite"/>
    </source>
</evidence>